<evidence type="ECO:0000313" key="3">
    <source>
        <dbReference type="Proteomes" id="UP000639338"/>
    </source>
</evidence>
<accession>A0A834XVQ7</accession>
<dbReference type="EMBL" id="JACMRX010000003">
    <property type="protein sequence ID" value="KAF7993021.1"/>
    <property type="molecule type" value="Genomic_DNA"/>
</dbReference>
<dbReference type="PANTHER" id="PTHR31728">
    <property type="entry name" value="ABRAXAS FAMILY MEMBER"/>
    <property type="match status" value="1"/>
</dbReference>
<gene>
    <name evidence="2" type="ORF">HCN44_005802</name>
</gene>
<dbReference type="GO" id="GO:0005634">
    <property type="term" value="C:nucleus"/>
    <property type="evidence" value="ECO:0007669"/>
    <property type="project" value="TreeGrafter"/>
</dbReference>
<proteinExistence type="predicted"/>
<dbReference type="Proteomes" id="UP000639338">
    <property type="component" value="Unassembled WGS sequence"/>
</dbReference>
<organism evidence="2 3">
    <name type="scientific">Aphidius gifuensis</name>
    <name type="common">Parasitoid wasp</name>
    <dbReference type="NCBI Taxonomy" id="684658"/>
    <lineage>
        <taxon>Eukaryota</taxon>
        <taxon>Metazoa</taxon>
        <taxon>Ecdysozoa</taxon>
        <taxon>Arthropoda</taxon>
        <taxon>Hexapoda</taxon>
        <taxon>Insecta</taxon>
        <taxon>Pterygota</taxon>
        <taxon>Neoptera</taxon>
        <taxon>Endopterygota</taxon>
        <taxon>Hymenoptera</taxon>
        <taxon>Apocrita</taxon>
        <taxon>Ichneumonoidea</taxon>
        <taxon>Braconidae</taxon>
        <taxon>Aphidiinae</taxon>
        <taxon>Aphidius</taxon>
    </lineage>
</organism>
<dbReference type="Pfam" id="PF21125">
    <property type="entry name" value="MPN_2A_DUB_like"/>
    <property type="match status" value="1"/>
</dbReference>
<dbReference type="GO" id="GO:0008608">
    <property type="term" value="P:attachment of spindle microtubules to kinetochore"/>
    <property type="evidence" value="ECO:0007669"/>
    <property type="project" value="TreeGrafter"/>
</dbReference>
<dbReference type="OrthoDB" id="6358435at2759"/>
<reference evidence="2 3" key="1">
    <citation type="submission" date="2020-08" db="EMBL/GenBank/DDBJ databases">
        <title>Aphidius gifuensis genome sequencing and assembly.</title>
        <authorList>
            <person name="Du Z."/>
        </authorList>
    </citation>
    <scope>NUCLEOTIDE SEQUENCE [LARGE SCALE GENOMIC DNA]</scope>
    <source>
        <strain evidence="2">YNYX2018</strain>
        <tissue evidence="2">Adults</tissue>
    </source>
</reference>
<dbReference type="Pfam" id="PF22299">
    <property type="entry name" value="BRISC_FAM175B_helical"/>
    <property type="match status" value="1"/>
</dbReference>
<dbReference type="CDD" id="cd23525">
    <property type="entry name" value="Abraxas_2_insects"/>
    <property type="match status" value="1"/>
</dbReference>
<dbReference type="GO" id="GO:0070536">
    <property type="term" value="P:protein K63-linked deubiquitination"/>
    <property type="evidence" value="ECO:0007669"/>
    <property type="project" value="TreeGrafter"/>
</dbReference>
<dbReference type="PANTHER" id="PTHR31728:SF5">
    <property type="entry name" value="OS07G0540200 PROTEIN"/>
    <property type="match status" value="1"/>
</dbReference>
<protein>
    <recommendedName>
        <fullName evidence="1">BRISC complex subunit FAM175B helical domain-containing protein</fullName>
    </recommendedName>
</protein>
<comment type="caution">
    <text evidence="2">The sequence shown here is derived from an EMBL/GenBank/DDBJ whole genome shotgun (WGS) entry which is preliminary data.</text>
</comment>
<feature type="domain" description="BRISC complex subunit FAM175B helical" evidence="1">
    <location>
        <begin position="195"/>
        <end position="256"/>
    </location>
</feature>
<dbReference type="GO" id="GO:0008017">
    <property type="term" value="F:microtubule binding"/>
    <property type="evidence" value="ECO:0007669"/>
    <property type="project" value="TreeGrafter"/>
</dbReference>
<name>A0A834XVQ7_APHGI</name>
<dbReference type="InterPro" id="IPR023238">
    <property type="entry name" value="FAM175"/>
</dbReference>
<evidence type="ECO:0000313" key="2">
    <source>
        <dbReference type="EMBL" id="KAF7993021.1"/>
    </source>
</evidence>
<dbReference type="GO" id="GO:0031593">
    <property type="term" value="F:polyubiquitin modification-dependent protein binding"/>
    <property type="evidence" value="ECO:0007669"/>
    <property type="project" value="TreeGrafter"/>
</dbReference>
<dbReference type="InterPro" id="IPR055064">
    <property type="entry name" value="BRISC_FAM175B_helical"/>
</dbReference>
<sequence length="347" mass="39443">MADNTSIVTISGVTLSLLLYENVRSEGDQMGFLLGEIYTYVTKSLTDGEHQVESVKTHIDIQNVLRCSISDLMFDSCCKINHDKLKQIVKDKTKIIGWYIFRKNSSLTPTIRDKLMHKQFANIFSKNDNFITCMMTVGLTKTQGTHKFRHVFFNYTFGDYHPVPLRINNLGDDATKRDGSDYKIAPTNQFQPGLDVFTQFVKSLNIDLDHTPGVVSAVKIQKASEQHLESLVKKVCESDIEVAELEKKVFALKENIFKTKMENIQTKTNPFLFDDSVVQSPKQEFLKETRKSIRPDIASPKITTRETDVAVKNSPVISEIDIPVKASSTPQRRSYSKAIIKKEDMEC</sequence>
<evidence type="ECO:0000259" key="1">
    <source>
        <dbReference type="Pfam" id="PF22299"/>
    </source>
</evidence>
<dbReference type="AlphaFoldDB" id="A0A834XVQ7"/>
<dbReference type="PRINTS" id="PR02051">
    <property type="entry name" value="PROTEINF175"/>
</dbReference>
<keyword evidence="3" id="KW-1185">Reference proteome</keyword>
<dbReference type="GO" id="GO:0090307">
    <property type="term" value="P:mitotic spindle assembly"/>
    <property type="evidence" value="ECO:0007669"/>
    <property type="project" value="TreeGrafter"/>
</dbReference>